<dbReference type="AlphaFoldDB" id="A0A6C0GC62"/>
<dbReference type="KEGG" id="rhoz:GXP67_02065"/>
<evidence type="ECO:0000313" key="12">
    <source>
        <dbReference type="Proteomes" id="UP000480178"/>
    </source>
</evidence>
<dbReference type="Pfam" id="PF05572">
    <property type="entry name" value="Peptidase_M43"/>
    <property type="match status" value="1"/>
</dbReference>
<dbReference type="InterPro" id="IPR035986">
    <property type="entry name" value="PKD_dom_sf"/>
</dbReference>
<keyword evidence="4 9" id="KW-0732">Signal</keyword>
<evidence type="ECO:0000256" key="8">
    <source>
        <dbReference type="ARBA" id="ARBA00023157"/>
    </source>
</evidence>
<evidence type="ECO:0000259" key="10">
    <source>
        <dbReference type="PROSITE" id="PS50093"/>
    </source>
</evidence>
<keyword evidence="6" id="KW-0862">Zinc</keyword>
<dbReference type="PANTHER" id="PTHR47466">
    <property type="match status" value="1"/>
</dbReference>
<keyword evidence="2" id="KW-0645">Protease</keyword>
<dbReference type="CDD" id="cd00146">
    <property type="entry name" value="PKD"/>
    <property type="match status" value="1"/>
</dbReference>
<dbReference type="Gene3D" id="2.60.40.10">
    <property type="entry name" value="Immunoglobulins"/>
    <property type="match status" value="1"/>
</dbReference>
<feature type="signal peptide" evidence="9">
    <location>
        <begin position="1"/>
        <end position="21"/>
    </location>
</feature>
<dbReference type="InterPro" id="IPR008754">
    <property type="entry name" value="Peptidase_M43"/>
</dbReference>
<dbReference type="EMBL" id="CP048222">
    <property type="protein sequence ID" value="QHT65536.1"/>
    <property type="molecule type" value="Genomic_DNA"/>
</dbReference>
<keyword evidence="3" id="KW-0479">Metal-binding</keyword>
<keyword evidence="5" id="KW-0378">Hydrolase</keyword>
<dbReference type="InterPro" id="IPR000601">
    <property type="entry name" value="PKD_dom"/>
</dbReference>
<evidence type="ECO:0000256" key="9">
    <source>
        <dbReference type="SAM" id="SignalP"/>
    </source>
</evidence>
<evidence type="ECO:0000256" key="6">
    <source>
        <dbReference type="ARBA" id="ARBA00022833"/>
    </source>
</evidence>
<dbReference type="InterPro" id="IPR024079">
    <property type="entry name" value="MetalloPept_cat_dom_sf"/>
</dbReference>
<evidence type="ECO:0000256" key="4">
    <source>
        <dbReference type="ARBA" id="ARBA00022729"/>
    </source>
</evidence>
<dbReference type="GO" id="GO:0006508">
    <property type="term" value="P:proteolysis"/>
    <property type="evidence" value="ECO:0007669"/>
    <property type="project" value="UniProtKB-KW"/>
</dbReference>
<evidence type="ECO:0000256" key="3">
    <source>
        <dbReference type="ARBA" id="ARBA00022723"/>
    </source>
</evidence>
<dbReference type="Proteomes" id="UP000480178">
    <property type="component" value="Chromosome"/>
</dbReference>
<dbReference type="Pfam" id="PF00801">
    <property type="entry name" value="PKD"/>
    <property type="match status" value="1"/>
</dbReference>
<dbReference type="InterPro" id="IPR022409">
    <property type="entry name" value="PKD/Chitinase_dom"/>
</dbReference>
<feature type="domain" description="PKD" evidence="10">
    <location>
        <begin position="372"/>
        <end position="441"/>
    </location>
</feature>
<dbReference type="InterPro" id="IPR026444">
    <property type="entry name" value="Secre_tail"/>
</dbReference>
<dbReference type="NCBIfam" id="TIGR04183">
    <property type="entry name" value="Por_Secre_tail"/>
    <property type="match status" value="1"/>
</dbReference>
<keyword evidence="7" id="KW-0482">Metalloprotease</keyword>
<comment type="similarity">
    <text evidence="1">Belongs to the peptidase M43B family.</text>
</comment>
<keyword evidence="8" id="KW-1015">Disulfide bond</keyword>
<organism evidence="11 12">
    <name type="scientific">Rhodocytophaga rosea</name>
    <dbReference type="NCBI Taxonomy" id="2704465"/>
    <lineage>
        <taxon>Bacteria</taxon>
        <taxon>Pseudomonadati</taxon>
        <taxon>Bacteroidota</taxon>
        <taxon>Cytophagia</taxon>
        <taxon>Cytophagales</taxon>
        <taxon>Rhodocytophagaceae</taxon>
        <taxon>Rhodocytophaga</taxon>
    </lineage>
</organism>
<dbReference type="CDD" id="cd04275">
    <property type="entry name" value="ZnMc_pappalysin_like"/>
    <property type="match status" value="1"/>
</dbReference>
<evidence type="ECO:0000313" key="11">
    <source>
        <dbReference type="EMBL" id="QHT65536.1"/>
    </source>
</evidence>
<name>A0A6C0GC62_9BACT</name>
<dbReference type="Pfam" id="PF18962">
    <property type="entry name" value="Por_Secre_tail"/>
    <property type="match status" value="1"/>
</dbReference>
<protein>
    <submittedName>
        <fullName evidence="11">PKD domain-containing protein</fullName>
    </submittedName>
</protein>
<feature type="chain" id="PRO_5025442025" evidence="9">
    <location>
        <begin position="22"/>
        <end position="793"/>
    </location>
</feature>
<dbReference type="GO" id="GO:0008237">
    <property type="term" value="F:metallopeptidase activity"/>
    <property type="evidence" value="ECO:0007669"/>
    <property type="project" value="UniProtKB-KW"/>
</dbReference>
<reference evidence="11 12" key="1">
    <citation type="submission" date="2020-01" db="EMBL/GenBank/DDBJ databases">
        <authorList>
            <person name="Kim M.K."/>
        </authorList>
    </citation>
    <scope>NUCLEOTIDE SEQUENCE [LARGE SCALE GENOMIC DNA]</scope>
    <source>
        <strain evidence="11 12">172606-1</strain>
    </source>
</reference>
<sequence length="793" mass="85659">MKKLFLLILLAAYTLFTETLAQTPEEIQKCLTMEQDSLLRRKHPLLGSMSDFEQDIAFRISERRLKNRGARTEAEVITIPIVVHVVHNGESVGQGTNISAAQVQSQIDVLNEDFRRKPGTRGFNNSAVGADIEIEFCLATLDPLGRTMPEKGIDRYNGRKSVWTFDEVESNLKPTTIWNPEKYYNIWAVNFSGQAPGFTTLGYAQFPIRSGLPGLSTGGATGASTDGVVILYSAFGSSDKGNFPVLGAGYDKGRTLTHETGHFLGLRHIWGDGVCAEDFCADTPPADGPSNGCQVGRISCGNVNMVQNYMDYSGDACQNIFTQDQKERMRTVIEVSPRRNSLLSSGVCGNLIAGKPIPNFRSDKQLVLRGATVNFVDLSSNFPTQWLWTFEGGEPATSTTRNPSVVYNTPGKYRVSLKVTNNLGDSTRVRDAYIEVSSAGICSDLSNFNGTPTLLKAPIQNITKGYVAGQNNLKTRAKSEFFANNLGYEYLGGASLHFGYVQIADPEATVTITAWNARGFQGGPGAVLESKQVLLSKIQQDIAAGNPTTITFDRNVPVFGRGFHVGIELAYKGDTVALITTKNGESTFNTSFEQDSTGNWSPISISQGLNIAHDITANVGMNPSVQVSSSAIIINQGESVTLNARGGSLFSWGPDNAGLNTTLGPQVVVAPTQTTTYTVTGGGVDLCRTSATVTVVVRGATAVPIDPEDSQLQVYPNPGDGKFRFSITNQDVGRVHIQVYSVVGSQIASFSDMKSGQEFSKELNLSNLPDGMYLAVCTVGDTVIKRKLVISRR</sequence>
<proteinExistence type="inferred from homology"/>
<dbReference type="RefSeq" id="WP_162441620.1">
    <property type="nucleotide sequence ID" value="NZ_CP048222.1"/>
</dbReference>
<accession>A0A6C0GC62</accession>
<dbReference type="InterPro" id="IPR013783">
    <property type="entry name" value="Ig-like_fold"/>
</dbReference>
<evidence type="ECO:0000256" key="7">
    <source>
        <dbReference type="ARBA" id="ARBA00023049"/>
    </source>
</evidence>
<dbReference type="SUPFAM" id="SSF49299">
    <property type="entry name" value="PKD domain"/>
    <property type="match status" value="1"/>
</dbReference>
<dbReference type="SUPFAM" id="SSF55486">
    <property type="entry name" value="Metalloproteases ('zincins'), catalytic domain"/>
    <property type="match status" value="1"/>
</dbReference>
<evidence type="ECO:0000256" key="2">
    <source>
        <dbReference type="ARBA" id="ARBA00022670"/>
    </source>
</evidence>
<dbReference type="SMART" id="SM00089">
    <property type="entry name" value="PKD"/>
    <property type="match status" value="1"/>
</dbReference>
<evidence type="ECO:0000256" key="1">
    <source>
        <dbReference type="ARBA" id="ARBA00008721"/>
    </source>
</evidence>
<dbReference type="PROSITE" id="PS50093">
    <property type="entry name" value="PKD"/>
    <property type="match status" value="1"/>
</dbReference>
<dbReference type="PANTHER" id="PTHR47466:SF1">
    <property type="entry name" value="METALLOPROTEASE MEP1 (AFU_ORTHOLOGUE AFUA_1G07730)-RELATED"/>
    <property type="match status" value="1"/>
</dbReference>
<evidence type="ECO:0000256" key="5">
    <source>
        <dbReference type="ARBA" id="ARBA00022801"/>
    </source>
</evidence>
<keyword evidence="12" id="KW-1185">Reference proteome</keyword>
<dbReference type="GO" id="GO:0046872">
    <property type="term" value="F:metal ion binding"/>
    <property type="evidence" value="ECO:0007669"/>
    <property type="project" value="UniProtKB-KW"/>
</dbReference>
<dbReference type="Gene3D" id="3.40.390.10">
    <property type="entry name" value="Collagenase (Catalytic Domain)"/>
    <property type="match status" value="1"/>
</dbReference>
<gene>
    <name evidence="11" type="ORF">GXP67_02065</name>
</gene>